<feature type="transmembrane region" description="Helical" evidence="1">
    <location>
        <begin position="56"/>
        <end position="76"/>
    </location>
</feature>
<dbReference type="PANTHER" id="PTHR34351">
    <property type="entry name" value="SLR1927 PROTEIN-RELATED"/>
    <property type="match status" value="1"/>
</dbReference>
<keyword evidence="1" id="KW-0812">Transmembrane</keyword>
<gene>
    <name evidence="2" type="ORF">B9T62_35435</name>
</gene>
<sequence>MSSSPLFKERGSRKPVSSVKNLPLPLARSSAAEWLRMLSLTGVVGGLYSWHGGPSLLFLLIALGLVLLGGLLLQLLGPRSIRLERTLTPPRAAAGDTIQVEVKVSFTAGLPLPWMTITDYWGERSHRQLLFPGLRRSFSYVYQLEEMPRGFHRLQGCRVVWGDLPCWFTGRNEPQGGQIFRVLPAPLYCGNTQQGGTDLPAAMMISRRGGQGSGPLQESRHYLPGDPLSRIHWKNSARTGMLQSKMPVREKAPMTCVVLSNHPESYELPAGALVPRARRGFSIPAFEKAVSAAAGLLLRAEACGAYIQLFSGGWPEGLARHEGMGQIPGRVLDTLTGLAPDGATPLARLLEEASASWIPGMTVTVITGRIDQAAAKVLARFLVQGVKVELYFAWDPPAPMPGGSAEPPDLVARTVGDSLARLGAILYSLDAAVPAYRYKEVDRHEASGRPSFQ</sequence>
<dbReference type="Proteomes" id="UP000249890">
    <property type="component" value="Chromosome"/>
</dbReference>
<keyword evidence="1" id="KW-1133">Transmembrane helix</keyword>
<dbReference type="RefSeq" id="WP_087919526.1">
    <property type="nucleotide sequence ID" value="NZ_CP021780.1"/>
</dbReference>
<dbReference type="OrthoDB" id="140416at2"/>
<dbReference type="KEGG" id="pdh:B9T62_35435"/>
<dbReference type="EMBL" id="CP021780">
    <property type="protein sequence ID" value="ASA25564.1"/>
    <property type="molecule type" value="Genomic_DNA"/>
</dbReference>
<keyword evidence="1" id="KW-0472">Membrane</keyword>
<proteinExistence type="predicted"/>
<keyword evidence="3" id="KW-1185">Reference proteome</keyword>
<protein>
    <submittedName>
        <fullName evidence="2">Uncharacterized protein</fullName>
    </submittedName>
</protein>
<organism evidence="2 3">
    <name type="scientific">Paenibacillus donghaensis</name>
    <dbReference type="NCBI Taxonomy" id="414771"/>
    <lineage>
        <taxon>Bacteria</taxon>
        <taxon>Bacillati</taxon>
        <taxon>Bacillota</taxon>
        <taxon>Bacilli</taxon>
        <taxon>Bacillales</taxon>
        <taxon>Paenibacillaceae</taxon>
        <taxon>Paenibacillus</taxon>
    </lineage>
</organism>
<evidence type="ECO:0000313" key="2">
    <source>
        <dbReference type="EMBL" id="ASA25564.1"/>
    </source>
</evidence>
<accession>A0A2Z2KH61</accession>
<dbReference type="AlphaFoldDB" id="A0A2Z2KH61"/>
<name>A0A2Z2KH61_9BACL</name>
<reference evidence="2 3" key="1">
    <citation type="submission" date="2017-06" db="EMBL/GenBank/DDBJ databases">
        <title>Complete genome sequence of Paenibacillus donghaensis KCTC 13049T isolated from East Sea sediment, South Korea.</title>
        <authorList>
            <person name="Jung B.K."/>
            <person name="Hong S.-J."/>
            <person name="Shin J.-H."/>
        </authorList>
    </citation>
    <scope>NUCLEOTIDE SEQUENCE [LARGE SCALE GENOMIC DNA]</scope>
    <source>
        <strain evidence="2 3">KCTC 13049</strain>
    </source>
</reference>
<evidence type="ECO:0000256" key="1">
    <source>
        <dbReference type="SAM" id="Phobius"/>
    </source>
</evidence>
<dbReference type="PANTHER" id="PTHR34351:SF2">
    <property type="entry name" value="DUF58 DOMAIN-CONTAINING PROTEIN"/>
    <property type="match status" value="1"/>
</dbReference>
<evidence type="ECO:0000313" key="3">
    <source>
        <dbReference type="Proteomes" id="UP000249890"/>
    </source>
</evidence>